<organism evidence="18 19">
    <name type="scientific">Catenovulum adriaticum</name>
    <dbReference type="NCBI Taxonomy" id="2984846"/>
    <lineage>
        <taxon>Bacteria</taxon>
        <taxon>Pseudomonadati</taxon>
        <taxon>Pseudomonadota</taxon>
        <taxon>Gammaproteobacteria</taxon>
        <taxon>Alteromonadales</taxon>
        <taxon>Alteromonadaceae</taxon>
        <taxon>Catenovulum</taxon>
    </lineage>
</organism>
<evidence type="ECO:0000313" key="19">
    <source>
        <dbReference type="Proteomes" id="UP001163726"/>
    </source>
</evidence>
<dbReference type="InterPro" id="IPR045520">
    <property type="entry name" value="GPAT/DHAPAT_C"/>
</dbReference>
<feature type="domain" description="Phospholipid/glycerol acyltransferase" evidence="17">
    <location>
        <begin position="302"/>
        <end position="429"/>
    </location>
</feature>
<comment type="pathway">
    <text evidence="3">Lipid metabolism.</text>
</comment>
<evidence type="ECO:0000256" key="3">
    <source>
        <dbReference type="ARBA" id="ARBA00005189"/>
    </source>
</evidence>
<comment type="domain">
    <text evidence="15">The HXXXXD motif is essential for acyltransferase activity and may constitute the binding site for the phosphate moiety of the glycerol-3-phosphate.</text>
</comment>
<keyword evidence="16" id="KW-0175">Coiled coil</keyword>
<dbReference type="EMBL" id="CP109965">
    <property type="protein sequence ID" value="WAJ69953.1"/>
    <property type="molecule type" value="Genomic_DNA"/>
</dbReference>
<evidence type="ECO:0000256" key="11">
    <source>
        <dbReference type="ARBA" id="ARBA00023209"/>
    </source>
</evidence>
<dbReference type="NCBIfam" id="NF003441">
    <property type="entry name" value="PRK04974.1"/>
    <property type="match status" value="1"/>
</dbReference>
<keyword evidence="10 15" id="KW-0472">Membrane</keyword>
<evidence type="ECO:0000256" key="12">
    <source>
        <dbReference type="ARBA" id="ARBA00023264"/>
    </source>
</evidence>
<comment type="catalytic activity">
    <reaction evidence="14 15">
        <text>sn-glycerol 3-phosphate + an acyl-CoA = a 1-acyl-sn-glycero-3-phosphate + CoA</text>
        <dbReference type="Rhea" id="RHEA:15325"/>
        <dbReference type="ChEBI" id="CHEBI:57287"/>
        <dbReference type="ChEBI" id="CHEBI:57597"/>
        <dbReference type="ChEBI" id="CHEBI:57970"/>
        <dbReference type="ChEBI" id="CHEBI:58342"/>
        <dbReference type="EC" id="2.3.1.15"/>
    </reaction>
</comment>
<keyword evidence="12 15" id="KW-1208">Phospholipid metabolism</keyword>
<dbReference type="PANTHER" id="PTHR12563:SF17">
    <property type="entry name" value="DIHYDROXYACETONE PHOSPHATE ACYLTRANSFERASE"/>
    <property type="match status" value="1"/>
</dbReference>
<dbReference type="InterPro" id="IPR028354">
    <property type="entry name" value="GPAT_PlsB"/>
</dbReference>
<gene>
    <name evidence="15 18" type="primary">plsB</name>
    <name evidence="18" type="ORF">OLW01_12500</name>
</gene>
<keyword evidence="13 15" id="KW-0012">Acyltransferase</keyword>
<evidence type="ECO:0000256" key="13">
    <source>
        <dbReference type="ARBA" id="ARBA00023315"/>
    </source>
</evidence>
<dbReference type="PANTHER" id="PTHR12563">
    <property type="entry name" value="GLYCEROL-3-PHOSPHATE ACYLTRANSFERASE"/>
    <property type="match status" value="1"/>
</dbReference>
<evidence type="ECO:0000256" key="7">
    <source>
        <dbReference type="ARBA" id="ARBA00022475"/>
    </source>
</evidence>
<dbReference type="HAMAP" id="MF_00393">
    <property type="entry name" value="Glyc3P_acyltrans"/>
    <property type="match status" value="1"/>
</dbReference>
<evidence type="ECO:0000256" key="10">
    <source>
        <dbReference type="ARBA" id="ARBA00023136"/>
    </source>
</evidence>
<comment type="pathway">
    <text evidence="2 15">Phospholipid metabolism; CDP-diacylglycerol biosynthesis; CDP-diacylglycerol from sn-glycerol 3-phosphate: step 1/3.</text>
</comment>
<dbReference type="InterPro" id="IPR041728">
    <property type="entry name" value="GPAT/DHAPAT_LPLAT"/>
</dbReference>
<sequence>MTDYKKFFAQLLNLPMKLLMSSKVILDDLDLELGSTKQPIFYVIKHDSLSDLIALKSACKKSNLPDPFKPVKVNDTLFRRYVCLDKLQPVLAKEPGKTDATEQIQTVLQQHVQQPDLDAKLVPCFISWGRSPGKETSNIKKLFNHQKKPSWLRKIFTVLFIGRDNFVSVNQPLSLRFVVDQHGSSPEIAHKLLRVARFHFQRQQLTMAGPRLWQRDHLLTSLLASPSIKDAINDEAKSKNISYEKAKEQAKNYLNEIAADYRDSWIRIGDTVLTWIWNKLYSGIEVKNGEKIRKLAQDGHEIIYMPCHRSHMDYLLLTYVIYHQGLVPPHIAAGVNLNFWPMGGIFRRSGAFFMRRSFRGNKLYSEVFKEYLSQLISKGHSIKFYPESGRSRTGRLLKPKTGMLAMVIQNMLKGQDRPVTIVPVYIGYEHVMEVKTYLRELGGQKKKKESALHLFSILKNLRHFGRGYVNFGEPISVNKTMESYQPNWKQQLEQNQKPTWLPSYINSLSHNVMCNINHAAALNGVTLTAMSLSVANQNTLFKDDLIKQLKICVALHQEETPFNNLSMPPEDSIEALIDNAVKMEKFTEDTEGQNTISISQESIVELNYYRNNILHLYIIPSLIAAFLLETNNIEKSELVANINKLYPIVANEYFLKIEVSELIKHIDACIKVLVDNHLISLNEDKLIAVRPANSEYLQLHLLSLISQQTLQRYAIVLHSIESHEQGLSRSALERHSLDVAKNLAKLHDIKSPAFTDKSILSQFVGELKEQALIVIHEEGRFIATPELKELSGKIYRLIDGDILNTIKHA</sequence>
<evidence type="ECO:0000256" key="6">
    <source>
        <dbReference type="ARBA" id="ARBA00013432"/>
    </source>
</evidence>
<evidence type="ECO:0000256" key="15">
    <source>
        <dbReference type="HAMAP-Rule" id="MF_00393"/>
    </source>
</evidence>
<dbReference type="InterPro" id="IPR022284">
    <property type="entry name" value="GPAT/DHAPAT"/>
</dbReference>
<evidence type="ECO:0000256" key="8">
    <source>
        <dbReference type="ARBA" id="ARBA00022516"/>
    </source>
</evidence>
<dbReference type="PIRSF" id="PIRSF000437">
    <property type="entry name" value="GPAT_DHAPAT"/>
    <property type="match status" value="1"/>
</dbReference>
<dbReference type="SMART" id="SM00563">
    <property type="entry name" value="PlsC"/>
    <property type="match status" value="1"/>
</dbReference>
<keyword evidence="11 15" id="KW-0594">Phospholipid biosynthesis</keyword>
<evidence type="ECO:0000256" key="1">
    <source>
        <dbReference type="ARBA" id="ARBA00004413"/>
    </source>
</evidence>
<proteinExistence type="inferred from homology"/>
<feature type="coiled-coil region" evidence="16">
    <location>
        <begin position="229"/>
        <end position="263"/>
    </location>
</feature>
<comment type="similarity">
    <text evidence="4 15">Belongs to the GPAT/DAPAT family.</text>
</comment>
<accession>A0ABY7AL42</accession>
<keyword evidence="15" id="KW-0443">Lipid metabolism</keyword>
<evidence type="ECO:0000256" key="16">
    <source>
        <dbReference type="SAM" id="Coils"/>
    </source>
</evidence>
<feature type="short sequence motif" description="HXXXXD motif" evidence="15">
    <location>
        <begin position="307"/>
        <end position="312"/>
    </location>
</feature>
<evidence type="ECO:0000256" key="5">
    <source>
        <dbReference type="ARBA" id="ARBA00013113"/>
    </source>
</evidence>
<name>A0ABY7AL42_9ALTE</name>
<dbReference type="NCBIfam" id="TIGR03703">
    <property type="entry name" value="plsB"/>
    <property type="match status" value="1"/>
</dbReference>
<keyword evidence="7 15" id="KW-1003">Cell membrane</keyword>
<reference evidence="18" key="1">
    <citation type="submission" date="2022-10" db="EMBL/GenBank/DDBJ databases">
        <title>Catenovulum adriacola sp. nov. isolated in the Harbour of Susak.</title>
        <authorList>
            <person name="Schoch T."/>
            <person name="Reich S.J."/>
            <person name="Stoeferle S."/>
            <person name="Flaiz M."/>
            <person name="Kazda M."/>
            <person name="Riedel C.U."/>
            <person name="Duerre P."/>
        </authorList>
    </citation>
    <scope>NUCLEOTIDE SEQUENCE</scope>
    <source>
        <strain evidence="18">TS8</strain>
    </source>
</reference>
<keyword evidence="19" id="KW-1185">Reference proteome</keyword>
<dbReference type="SUPFAM" id="SSF69593">
    <property type="entry name" value="Glycerol-3-phosphate (1)-acyltransferase"/>
    <property type="match status" value="1"/>
</dbReference>
<keyword evidence="8 15" id="KW-0444">Lipid biosynthesis</keyword>
<dbReference type="CDD" id="cd07993">
    <property type="entry name" value="LPLAT_DHAPAT-like"/>
    <property type="match status" value="1"/>
</dbReference>
<evidence type="ECO:0000256" key="2">
    <source>
        <dbReference type="ARBA" id="ARBA00004765"/>
    </source>
</evidence>
<dbReference type="GO" id="GO:0004366">
    <property type="term" value="F:glycerol-3-phosphate O-acyltransferase activity"/>
    <property type="evidence" value="ECO:0007669"/>
    <property type="project" value="UniProtKB-EC"/>
</dbReference>
<evidence type="ECO:0000256" key="9">
    <source>
        <dbReference type="ARBA" id="ARBA00022679"/>
    </source>
</evidence>
<evidence type="ECO:0000256" key="14">
    <source>
        <dbReference type="ARBA" id="ARBA00048427"/>
    </source>
</evidence>
<comment type="subcellular location">
    <subcellularLocation>
        <location evidence="1 15">Cell membrane</location>
        <topology evidence="1 15">Peripheral membrane protein</topology>
        <orientation evidence="1 15">Cytoplasmic side</orientation>
    </subcellularLocation>
</comment>
<dbReference type="Pfam" id="PF01553">
    <property type="entry name" value="Acyltransferase"/>
    <property type="match status" value="1"/>
</dbReference>
<evidence type="ECO:0000256" key="4">
    <source>
        <dbReference type="ARBA" id="ARBA00007937"/>
    </source>
</evidence>
<evidence type="ECO:0000259" key="17">
    <source>
        <dbReference type="SMART" id="SM00563"/>
    </source>
</evidence>
<dbReference type="InterPro" id="IPR002123">
    <property type="entry name" value="Plipid/glycerol_acylTrfase"/>
</dbReference>
<dbReference type="EC" id="2.3.1.15" evidence="5 15"/>
<evidence type="ECO:0000313" key="18">
    <source>
        <dbReference type="EMBL" id="WAJ69953.1"/>
    </source>
</evidence>
<protein>
    <recommendedName>
        <fullName evidence="6 15">Glycerol-3-phosphate acyltransferase</fullName>
        <shortName evidence="15">GPAT</shortName>
        <ecNumber evidence="5 15">2.3.1.15</ecNumber>
    </recommendedName>
</protein>
<dbReference type="Proteomes" id="UP001163726">
    <property type="component" value="Chromosome"/>
</dbReference>
<dbReference type="Pfam" id="PF19277">
    <property type="entry name" value="GPAT_C"/>
    <property type="match status" value="1"/>
</dbReference>
<dbReference type="RefSeq" id="WP_268074252.1">
    <property type="nucleotide sequence ID" value="NZ_CP109965.1"/>
</dbReference>
<keyword evidence="9 15" id="KW-0808">Transferase</keyword>
<dbReference type="PIRSF" id="PIRSF500064">
    <property type="entry name" value="GPAT"/>
    <property type="match status" value="1"/>
</dbReference>